<feature type="compositionally biased region" description="Pro residues" evidence="1">
    <location>
        <begin position="39"/>
        <end position="48"/>
    </location>
</feature>
<dbReference type="RefSeq" id="WP_160591733.1">
    <property type="nucleotide sequence ID" value="NZ_CP047895.1"/>
</dbReference>
<proteinExistence type="predicted"/>
<dbReference type="NCBIfam" id="TIGR01841">
    <property type="entry name" value="phasin"/>
    <property type="match status" value="1"/>
</dbReference>
<sequence>MSARTNKPGSKAGTPKAAKAAPTAAVAEKPVAKVAAPKPAAPAQPIPAAPVKAASAKTAPAKAEPVKAEPVKAQVIKAEPAAPVTAVADPVPAPAVPAAAAPTDQTLPAAGVAPAPTEGPKMTDTVHTAAETATGFAADAQARAQAMFAEMNDRAKAAMERSAKMLEELGDLNKGNIEAVVESSRVAAKAAETLGQHAAETARKGFEQATAAFKGFASAKTPTELFQMQSDFMRKSFDDMIADAAKTSETVLKLAGDVMQPLSNRVAVAAEKIKTVA</sequence>
<evidence type="ECO:0000313" key="3">
    <source>
        <dbReference type="EMBL" id="QHL89987.1"/>
    </source>
</evidence>
<accession>A0A7Z2NUV8</accession>
<keyword evidence="4" id="KW-1185">Reference proteome</keyword>
<dbReference type="Proteomes" id="UP000464468">
    <property type="component" value="Chromosome"/>
</dbReference>
<protein>
    <submittedName>
        <fullName evidence="3">TIGR01841 family phasin</fullName>
    </submittedName>
</protein>
<feature type="compositionally biased region" description="Low complexity" evidence="1">
    <location>
        <begin position="11"/>
        <end position="38"/>
    </location>
</feature>
<evidence type="ECO:0000313" key="4">
    <source>
        <dbReference type="Proteomes" id="UP000464468"/>
    </source>
</evidence>
<organism evidence="3 4">
    <name type="scientific">Sphingomonas changnyeongensis</name>
    <dbReference type="NCBI Taxonomy" id="2698679"/>
    <lineage>
        <taxon>Bacteria</taxon>
        <taxon>Pseudomonadati</taxon>
        <taxon>Pseudomonadota</taxon>
        <taxon>Alphaproteobacteria</taxon>
        <taxon>Sphingomonadales</taxon>
        <taxon>Sphingomonadaceae</taxon>
        <taxon>Sphingomonas</taxon>
    </lineage>
</organism>
<dbReference type="InterPro" id="IPR010127">
    <property type="entry name" value="Phasin_subfam-1"/>
</dbReference>
<dbReference type="EMBL" id="CP047895">
    <property type="protein sequence ID" value="QHL89987.1"/>
    <property type="molecule type" value="Genomic_DNA"/>
</dbReference>
<feature type="compositionally biased region" description="Low complexity" evidence="1">
    <location>
        <begin position="49"/>
        <end position="63"/>
    </location>
</feature>
<name>A0A7Z2NUV8_9SPHN</name>
<dbReference type="Pfam" id="PF09361">
    <property type="entry name" value="Phasin_2"/>
    <property type="match status" value="1"/>
</dbReference>
<dbReference type="KEGG" id="schy:GVO57_03025"/>
<evidence type="ECO:0000259" key="2">
    <source>
        <dbReference type="Pfam" id="PF09361"/>
    </source>
</evidence>
<gene>
    <name evidence="3" type="primary">phaP</name>
    <name evidence="3" type="ORF">GVO57_03025</name>
</gene>
<reference evidence="3 4" key="1">
    <citation type="submission" date="2020-01" db="EMBL/GenBank/DDBJ databases">
        <title>Sphingomonas sp. C33 whole genome sequece.</title>
        <authorList>
            <person name="Park C."/>
        </authorList>
    </citation>
    <scope>NUCLEOTIDE SEQUENCE [LARGE SCALE GENOMIC DNA]</scope>
    <source>
        <strain evidence="3 4">C33</strain>
    </source>
</reference>
<dbReference type="AlphaFoldDB" id="A0A7Z2NUV8"/>
<evidence type="ECO:0000256" key="1">
    <source>
        <dbReference type="SAM" id="MobiDB-lite"/>
    </source>
</evidence>
<dbReference type="InterPro" id="IPR018968">
    <property type="entry name" value="Phasin"/>
</dbReference>
<feature type="region of interest" description="Disordered" evidence="1">
    <location>
        <begin position="1"/>
        <end position="70"/>
    </location>
</feature>
<feature type="domain" description="Phasin" evidence="2">
    <location>
        <begin position="167"/>
        <end position="266"/>
    </location>
</feature>